<gene>
    <name evidence="2" type="ORF">M9Y10_013462</name>
</gene>
<dbReference type="EMBL" id="JAPFFF010000019">
    <property type="protein sequence ID" value="KAK8858359.1"/>
    <property type="molecule type" value="Genomic_DNA"/>
</dbReference>
<dbReference type="Proteomes" id="UP001470230">
    <property type="component" value="Unassembled WGS sequence"/>
</dbReference>
<proteinExistence type="predicted"/>
<evidence type="ECO:0000313" key="2">
    <source>
        <dbReference type="EMBL" id="KAK8858359.1"/>
    </source>
</evidence>
<name>A0ABR2I777_9EUKA</name>
<evidence type="ECO:0000313" key="3">
    <source>
        <dbReference type="Proteomes" id="UP001470230"/>
    </source>
</evidence>
<organism evidence="2 3">
    <name type="scientific">Tritrichomonas musculus</name>
    <dbReference type="NCBI Taxonomy" id="1915356"/>
    <lineage>
        <taxon>Eukaryota</taxon>
        <taxon>Metamonada</taxon>
        <taxon>Parabasalia</taxon>
        <taxon>Tritrichomonadida</taxon>
        <taxon>Tritrichomonadidae</taxon>
        <taxon>Tritrichomonas</taxon>
    </lineage>
</organism>
<reference evidence="2 3" key="1">
    <citation type="submission" date="2024-04" db="EMBL/GenBank/DDBJ databases">
        <title>Tritrichomonas musculus Genome.</title>
        <authorList>
            <person name="Alves-Ferreira E."/>
            <person name="Grigg M."/>
            <person name="Lorenzi H."/>
            <person name="Galac M."/>
        </authorList>
    </citation>
    <scope>NUCLEOTIDE SEQUENCE [LARGE SCALE GENOMIC DNA]</scope>
    <source>
        <strain evidence="2 3">EAF2021</strain>
    </source>
</reference>
<sequence>MSNSDNSNSNNNSNSTEQIQEYEKEYEEEDEEEEVWYLPDTEENRNYFKEEEDIDDDDEAFQEDLPEFEPYEELPPYISPQTGEEFKTKKIKTDADKLSWINSKRLWELLSERQKRQ</sequence>
<evidence type="ECO:0000256" key="1">
    <source>
        <dbReference type="SAM" id="MobiDB-lite"/>
    </source>
</evidence>
<feature type="region of interest" description="Disordered" evidence="1">
    <location>
        <begin position="1"/>
        <end position="44"/>
    </location>
</feature>
<feature type="compositionally biased region" description="Low complexity" evidence="1">
    <location>
        <begin position="1"/>
        <end position="19"/>
    </location>
</feature>
<feature type="compositionally biased region" description="Acidic residues" evidence="1">
    <location>
        <begin position="24"/>
        <end position="35"/>
    </location>
</feature>
<keyword evidence="3" id="KW-1185">Reference proteome</keyword>
<protein>
    <submittedName>
        <fullName evidence="2">Uncharacterized protein</fullName>
    </submittedName>
</protein>
<accession>A0ABR2I777</accession>
<comment type="caution">
    <text evidence="2">The sequence shown here is derived from an EMBL/GenBank/DDBJ whole genome shotgun (WGS) entry which is preliminary data.</text>
</comment>